<reference evidence="1" key="1">
    <citation type="submission" date="2021-05" db="EMBL/GenBank/DDBJ databases">
        <authorList>
            <person name="Scholz U."/>
            <person name="Mascher M."/>
            <person name="Fiebig A."/>
        </authorList>
    </citation>
    <scope>NUCLEOTIDE SEQUENCE [LARGE SCALE GENOMIC DNA]</scope>
</reference>
<evidence type="ECO:0000313" key="1">
    <source>
        <dbReference type="EnsemblPlants" id="AVESA.00010b.r2.1DG0170440.1.CDS"/>
    </source>
</evidence>
<protein>
    <submittedName>
        <fullName evidence="1">Uncharacterized protein</fullName>
    </submittedName>
</protein>
<organism evidence="1 2">
    <name type="scientific">Avena sativa</name>
    <name type="common">Oat</name>
    <dbReference type="NCBI Taxonomy" id="4498"/>
    <lineage>
        <taxon>Eukaryota</taxon>
        <taxon>Viridiplantae</taxon>
        <taxon>Streptophyta</taxon>
        <taxon>Embryophyta</taxon>
        <taxon>Tracheophyta</taxon>
        <taxon>Spermatophyta</taxon>
        <taxon>Magnoliopsida</taxon>
        <taxon>Liliopsida</taxon>
        <taxon>Poales</taxon>
        <taxon>Poaceae</taxon>
        <taxon>BOP clade</taxon>
        <taxon>Pooideae</taxon>
        <taxon>Poodae</taxon>
        <taxon>Poeae</taxon>
        <taxon>Poeae Chloroplast Group 1 (Aveneae type)</taxon>
        <taxon>Aveninae</taxon>
        <taxon>Avena</taxon>
    </lineage>
</organism>
<dbReference type="EnsemblPlants" id="AVESA.00010b.r2.1DG0170440.1">
    <property type="protein sequence ID" value="AVESA.00010b.r2.1DG0170440.1.CDS"/>
    <property type="gene ID" value="AVESA.00010b.r2.1DG0170440"/>
</dbReference>
<evidence type="ECO:0000313" key="2">
    <source>
        <dbReference type="Proteomes" id="UP001732700"/>
    </source>
</evidence>
<reference evidence="1" key="2">
    <citation type="submission" date="2025-09" db="UniProtKB">
        <authorList>
            <consortium name="EnsemblPlants"/>
        </authorList>
    </citation>
    <scope>IDENTIFICATION</scope>
</reference>
<name>A0ACD5U2R5_AVESA</name>
<keyword evidence="2" id="KW-1185">Reference proteome</keyword>
<proteinExistence type="predicted"/>
<sequence>MHPQNSSSYSGRMLTHKSDSIDLGHAAVHNQLSASNSRIQAATVPPLRASSSDVMSFPTRRARMLDETSAFNLGSHALAYVPSRGNSTLGHFMHPHSSSSYSSRMLNREPDSNELIQSAASSSRTPAATLFPLEENFDDVHRHAAMHNQLSVSSSSIHTAMLPQLQANTMINFPARRAGMGDETSASNSGTHASAYVPLRDKSMLAQEFAELSLGRPGSEQFTPLQMMLMQNTEVDIKGKRPAPEVDQIKAKILRLNVASVITRVGLKSAAGVLIRDGSTSQFMTASCFRPMMYMDPALLFAAACCEGIKNALFYGPTTVVLESHQVPLLEQLVTSRAAEAVQLNQFVGSHPPCYRIWTISEESNGAACQLVRHALQMEESKKVLKDPPDWLVPYLDQRG</sequence>
<dbReference type="Proteomes" id="UP001732700">
    <property type="component" value="Chromosome 1D"/>
</dbReference>
<accession>A0ACD5U2R5</accession>